<proteinExistence type="predicted"/>
<evidence type="ECO:0000313" key="3">
    <source>
        <dbReference type="Proteomes" id="UP001501147"/>
    </source>
</evidence>
<evidence type="ECO:0000256" key="1">
    <source>
        <dbReference type="SAM" id="MobiDB-lite"/>
    </source>
</evidence>
<dbReference type="InterPro" id="IPR009409">
    <property type="entry name" value="DUF1059"/>
</dbReference>
<feature type="region of interest" description="Disordered" evidence="1">
    <location>
        <begin position="1"/>
        <end position="32"/>
    </location>
</feature>
<gene>
    <name evidence="2" type="ORF">GCM10023329_55280</name>
</gene>
<dbReference type="Proteomes" id="UP001501147">
    <property type="component" value="Unassembled WGS sequence"/>
</dbReference>
<accession>A0ABP9BHE8</accession>
<reference evidence="3" key="1">
    <citation type="journal article" date="2019" name="Int. J. Syst. Evol. Microbiol.">
        <title>The Global Catalogue of Microorganisms (GCM) 10K type strain sequencing project: providing services to taxonomists for standard genome sequencing and annotation.</title>
        <authorList>
            <consortium name="The Broad Institute Genomics Platform"/>
            <consortium name="The Broad Institute Genome Sequencing Center for Infectious Disease"/>
            <person name="Wu L."/>
            <person name="Ma J."/>
        </authorList>
    </citation>
    <scope>NUCLEOTIDE SEQUENCE [LARGE SCALE GENOMIC DNA]</scope>
    <source>
        <strain evidence="3">JCM 18324</strain>
    </source>
</reference>
<evidence type="ECO:0000313" key="2">
    <source>
        <dbReference type="EMBL" id="GAA4795568.1"/>
    </source>
</evidence>
<evidence type="ECO:0008006" key="4">
    <source>
        <dbReference type="Google" id="ProtNLM"/>
    </source>
</evidence>
<name>A0ABP9BHE8_9ACTN</name>
<comment type="caution">
    <text evidence="2">The sequence shown here is derived from an EMBL/GenBank/DDBJ whole genome shotgun (WGS) entry which is preliminary data.</text>
</comment>
<sequence>MRCPAGAPGRGPAAGGAATYGDGWAGDGSRPAAGCVPRAARTRGGGLGVLPWKGAALREPIVPEEAAMTRKVADCRNTPSVSGCTLTITGEEEEVVRAAAEHAVSVHEHTDGPELRRMIREGLEDEKVPA</sequence>
<dbReference type="Pfam" id="PF06348">
    <property type="entry name" value="DUF1059"/>
    <property type="match status" value="1"/>
</dbReference>
<organism evidence="2 3">
    <name type="scientific">Streptomyces sanyensis</name>
    <dbReference type="NCBI Taxonomy" id="568869"/>
    <lineage>
        <taxon>Bacteria</taxon>
        <taxon>Bacillati</taxon>
        <taxon>Actinomycetota</taxon>
        <taxon>Actinomycetes</taxon>
        <taxon>Kitasatosporales</taxon>
        <taxon>Streptomycetaceae</taxon>
        <taxon>Streptomyces</taxon>
    </lineage>
</organism>
<keyword evidence="3" id="KW-1185">Reference proteome</keyword>
<protein>
    <recommendedName>
        <fullName evidence="4">DUF1059 domain-containing protein</fullName>
    </recommendedName>
</protein>
<dbReference type="EMBL" id="BAABJV010000026">
    <property type="protein sequence ID" value="GAA4795568.1"/>
    <property type="molecule type" value="Genomic_DNA"/>
</dbReference>